<dbReference type="EMBL" id="AYYI01000105">
    <property type="protein sequence ID" value="KRM92876.1"/>
    <property type="molecule type" value="Genomic_DNA"/>
</dbReference>
<dbReference type="PATRIC" id="fig|1423796.3.peg.914"/>
<sequence length="123" mass="13940">MDKAKAILADKSISTTYLANITDISRYGVLNYRSGKTDIEKAAWTIVTKLARAYEVSWITTQIGDQQTEFVLFIKKLTEQLTIVGDQLENKDPAMADTIDLLKDMTISEITQLIVLFKNYQDD</sequence>
<evidence type="ECO:0000313" key="2">
    <source>
        <dbReference type="Proteomes" id="UP000051638"/>
    </source>
</evidence>
<reference evidence="1 2" key="1">
    <citation type="journal article" date="2015" name="Genome Announc.">
        <title>Expanding the biotechnology potential of lactobacilli through comparative genomics of 213 strains and associated genera.</title>
        <authorList>
            <person name="Sun Z."/>
            <person name="Harris H.M."/>
            <person name="McCann A."/>
            <person name="Guo C."/>
            <person name="Argimon S."/>
            <person name="Zhang W."/>
            <person name="Yang X."/>
            <person name="Jeffery I.B."/>
            <person name="Cooney J.C."/>
            <person name="Kagawa T.F."/>
            <person name="Liu W."/>
            <person name="Song Y."/>
            <person name="Salvetti E."/>
            <person name="Wrobel A."/>
            <person name="Rasinkangas P."/>
            <person name="Parkhill J."/>
            <person name="Rea M.C."/>
            <person name="O'Sullivan O."/>
            <person name="Ritari J."/>
            <person name="Douillard F.P."/>
            <person name="Paul Ross R."/>
            <person name="Yang R."/>
            <person name="Briner A.E."/>
            <person name="Felis G.E."/>
            <person name="de Vos W.M."/>
            <person name="Barrangou R."/>
            <person name="Klaenhammer T.R."/>
            <person name="Caufield P.W."/>
            <person name="Cui Y."/>
            <person name="Zhang H."/>
            <person name="O'Toole P.W."/>
        </authorList>
    </citation>
    <scope>NUCLEOTIDE SEQUENCE [LARGE SCALE GENOMIC DNA]</scope>
    <source>
        <strain evidence="1 2">DSM 20253</strain>
    </source>
</reference>
<gene>
    <name evidence="1" type="ORF">FC24_GL000893</name>
</gene>
<proteinExistence type="predicted"/>
<evidence type="ECO:0000313" key="1">
    <source>
        <dbReference type="EMBL" id="KRM92876.1"/>
    </source>
</evidence>
<dbReference type="AlphaFoldDB" id="A0A0R2CYP8"/>
<protein>
    <submittedName>
        <fullName evidence="1">Uncharacterized protein</fullName>
    </submittedName>
</protein>
<dbReference type="STRING" id="1423796.FC24_GL000893"/>
<accession>A0A0R2CYP8</accession>
<comment type="caution">
    <text evidence="1">The sequence shown here is derived from an EMBL/GenBank/DDBJ whole genome shotgun (WGS) entry which is preliminary data.</text>
</comment>
<dbReference type="Proteomes" id="UP000051638">
    <property type="component" value="Unassembled WGS sequence"/>
</dbReference>
<name>A0A0R2CYP8_9LACO</name>
<keyword evidence="2" id="KW-1185">Reference proteome</keyword>
<organism evidence="1 2">
    <name type="scientific">Loigolactobacillus rennini DSM 20253</name>
    <dbReference type="NCBI Taxonomy" id="1423796"/>
    <lineage>
        <taxon>Bacteria</taxon>
        <taxon>Bacillati</taxon>
        <taxon>Bacillota</taxon>
        <taxon>Bacilli</taxon>
        <taxon>Lactobacillales</taxon>
        <taxon>Lactobacillaceae</taxon>
        <taxon>Loigolactobacillus</taxon>
    </lineage>
</organism>